<accession>A0A418AFJ4</accession>
<organism evidence="2 3">
    <name type="scientific">Aphanomyces invadans</name>
    <dbReference type="NCBI Taxonomy" id="157072"/>
    <lineage>
        <taxon>Eukaryota</taxon>
        <taxon>Sar</taxon>
        <taxon>Stramenopiles</taxon>
        <taxon>Oomycota</taxon>
        <taxon>Saprolegniomycetes</taxon>
        <taxon>Saprolegniales</taxon>
        <taxon>Verrucalvaceae</taxon>
        <taxon>Aphanomyces</taxon>
    </lineage>
</organism>
<dbReference type="AlphaFoldDB" id="A0A418AFJ4"/>
<feature type="compositionally biased region" description="Polar residues" evidence="1">
    <location>
        <begin position="132"/>
        <end position="142"/>
    </location>
</feature>
<protein>
    <submittedName>
        <fullName evidence="2">Uncharacterized protein</fullName>
    </submittedName>
</protein>
<feature type="compositionally biased region" description="Basic residues" evidence="1">
    <location>
        <begin position="37"/>
        <end position="47"/>
    </location>
</feature>
<feature type="region of interest" description="Disordered" evidence="1">
    <location>
        <begin position="116"/>
        <end position="151"/>
    </location>
</feature>
<evidence type="ECO:0000256" key="1">
    <source>
        <dbReference type="SAM" id="MobiDB-lite"/>
    </source>
</evidence>
<proteinExistence type="predicted"/>
<dbReference type="VEuPathDB" id="FungiDB:H310_13347"/>
<gene>
    <name evidence="2" type="ORF">DYB32_010528</name>
</gene>
<name>A0A418AFJ4_9STRA</name>
<evidence type="ECO:0000313" key="2">
    <source>
        <dbReference type="EMBL" id="RHY17396.1"/>
    </source>
</evidence>
<feature type="non-terminal residue" evidence="2">
    <location>
        <position position="205"/>
    </location>
</feature>
<keyword evidence="3" id="KW-1185">Reference proteome</keyword>
<comment type="caution">
    <text evidence="2">The sequence shown here is derived from an EMBL/GenBank/DDBJ whole genome shotgun (WGS) entry which is preliminary data.</text>
</comment>
<dbReference type="Proteomes" id="UP000285060">
    <property type="component" value="Unassembled WGS sequence"/>
</dbReference>
<feature type="region of interest" description="Disordered" evidence="1">
    <location>
        <begin position="17"/>
        <end position="86"/>
    </location>
</feature>
<reference evidence="2 3" key="1">
    <citation type="submission" date="2018-08" db="EMBL/GenBank/DDBJ databases">
        <title>Aphanomyces genome sequencing and annotation.</title>
        <authorList>
            <person name="Minardi D."/>
            <person name="Oidtmann B."/>
            <person name="Van Der Giezen M."/>
            <person name="Studholme D.J."/>
        </authorList>
    </citation>
    <scope>NUCLEOTIDE SEQUENCE [LARGE SCALE GENOMIC DNA]</scope>
    <source>
        <strain evidence="2 3">NJM0002</strain>
    </source>
</reference>
<evidence type="ECO:0000313" key="3">
    <source>
        <dbReference type="Proteomes" id="UP000285060"/>
    </source>
</evidence>
<dbReference type="EMBL" id="QUSY01003479">
    <property type="protein sequence ID" value="RHY17396.1"/>
    <property type="molecule type" value="Genomic_DNA"/>
</dbReference>
<sequence length="205" mass="22223">MSREARKTAQIWASIEKMQKKEDELSLSDNSSDKTQKQQRKKKKHKRSPSDDDDNALTGPVPTGACDAGNQDDTCHTQTKSLALHKSSDFIRSSPFVPPRKKWVNQWTTHLGPKVRNQDEEVCSSKPDIVPSVSTASSTSHGVSALVSPHHAGQSIQAPRLDHLVASATVPTVLPTSPRVHAGVTVATLAVAQAVPPLKEDEAEE</sequence>